<dbReference type="RefSeq" id="WP_141446309.1">
    <property type="nucleotide sequence ID" value="NZ_CP041217.1"/>
</dbReference>
<organism evidence="3 4">
    <name type="scientific">Saccharibacillus brassicae</name>
    <dbReference type="NCBI Taxonomy" id="2583377"/>
    <lineage>
        <taxon>Bacteria</taxon>
        <taxon>Bacillati</taxon>
        <taxon>Bacillota</taxon>
        <taxon>Bacilli</taxon>
        <taxon>Bacillales</taxon>
        <taxon>Paenibacillaceae</taxon>
        <taxon>Saccharibacillus</taxon>
    </lineage>
</organism>
<dbReference type="AlphaFoldDB" id="A0A4Y6UQL1"/>
<sequence length="206" mass="22718">MPQFLDWIVSNFFIVIIIIGALMSVFGKKKKNPNGGAEPFGGRGASDPGRQATRPMQYEEEQAGPRQSPFGRAPAPNQQRADVRGTDSASRENKRPERTNLEEASLQMHQEIEKRLQAARSQQKRSEGVPKAVREIDRKSTRGGGSRPQTAASYRQVGGRAAPAETPVAAADLFVKPTAEDLRKGVMWAEILGTPRSRKPYHSGRR</sequence>
<gene>
    <name evidence="3" type="ORF">FFV09_03000</name>
</gene>
<dbReference type="OrthoDB" id="1798639at2"/>
<dbReference type="EMBL" id="CP041217">
    <property type="protein sequence ID" value="QDH19922.1"/>
    <property type="molecule type" value="Genomic_DNA"/>
</dbReference>
<keyword evidence="2" id="KW-1133">Transmembrane helix</keyword>
<feature type="compositionally biased region" description="Basic and acidic residues" evidence="1">
    <location>
        <begin position="81"/>
        <end position="101"/>
    </location>
</feature>
<keyword evidence="2" id="KW-0472">Membrane</keyword>
<protein>
    <submittedName>
        <fullName evidence="3">Uncharacterized protein</fullName>
    </submittedName>
</protein>
<dbReference type="KEGG" id="saca:FFV09_03000"/>
<dbReference type="Proteomes" id="UP000316968">
    <property type="component" value="Chromosome"/>
</dbReference>
<accession>A0A4Y6UQL1</accession>
<evidence type="ECO:0000313" key="4">
    <source>
        <dbReference type="Proteomes" id="UP000316968"/>
    </source>
</evidence>
<feature type="region of interest" description="Disordered" evidence="1">
    <location>
        <begin position="32"/>
        <end position="164"/>
    </location>
</feature>
<evidence type="ECO:0000313" key="3">
    <source>
        <dbReference type="EMBL" id="QDH19922.1"/>
    </source>
</evidence>
<name>A0A4Y6UQL1_SACBS</name>
<keyword evidence="2" id="KW-0812">Transmembrane</keyword>
<reference evidence="3 4" key="1">
    <citation type="submission" date="2019-06" db="EMBL/GenBank/DDBJ databases">
        <title>Saccharibacillus brassicae sp. nov., an endophytic bacterium isolated from Chinese cabbage seeds (Brassica pekinensis).</title>
        <authorList>
            <person name="Jiang L."/>
            <person name="Lee J."/>
            <person name="Kim S.W."/>
        </authorList>
    </citation>
    <scope>NUCLEOTIDE SEQUENCE [LARGE SCALE GENOMIC DNA]</scope>
    <source>
        <strain evidence="4">KCTC 43072 / ATSA2</strain>
    </source>
</reference>
<feature type="transmembrane region" description="Helical" evidence="2">
    <location>
        <begin position="6"/>
        <end position="26"/>
    </location>
</feature>
<evidence type="ECO:0000256" key="1">
    <source>
        <dbReference type="SAM" id="MobiDB-lite"/>
    </source>
</evidence>
<feature type="compositionally biased region" description="Basic and acidic residues" evidence="1">
    <location>
        <begin position="124"/>
        <end position="140"/>
    </location>
</feature>
<keyword evidence="4" id="KW-1185">Reference proteome</keyword>
<proteinExistence type="predicted"/>
<evidence type="ECO:0000256" key="2">
    <source>
        <dbReference type="SAM" id="Phobius"/>
    </source>
</evidence>